<evidence type="ECO:0000256" key="3">
    <source>
        <dbReference type="ARBA" id="ARBA00012327"/>
    </source>
</evidence>
<keyword evidence="4 8" id="KW-0489">Methyltransferase</keyword>
<accession>I3DH85</accession>
<comment type="similarity">
    <text evidence="8">Belongs to the methyltransferase superfamily.</text>
</comment>
<dbReference type="RefSeq" id="WP_005759455.1">
    <property type="nucleotide sequence ID" value="NZ_AJSX01000010.1"/>
</dbReference>
<name>I3DH85_9PAST</name>
<dbReference type="GO" id="GO:0102130">
    <property type="term" value="F:malonyl-CoA methyltransferase activity"/>
    <property type="evidence" value="ECO:0007669"/>
    <property type="project" value="UniProtKB-EC"/>
</dbReference>
<dbReference type="CDD" id="cd02440">
    <property type="entry name" value="AdoMet_MTases"/>
    <property type="match status" value="1"/>
</dbReference>
<reference evidence="10 11" key="1">
    <citation type="submission" date="2012-03" db="EMBL/GenBank/DDBJ databases">
        <authorList>
            <person name="Harkins D.M."/>
            <person name="Madupu R."/>
            <person name="Durkin A.S."/>
            <person name="Torralba M."/>
            <person name="Methe B."/>
            <person name="Sutton G.G."/>
            <person name="Nelson K.E."/>
        </authorList>
    </citation>
    <scope>NUCLEOTIDE SEQUENCE [LARGE SCALE GENOMIC DNA]</scope>
    <source>
        <strain evidence="10 11">CCUG 2042</strain>
    </source>
</reference>
<feature type="domain" description="Methyltransferase type 11" evidence="9">
    <location>
        <begin position="45"/>
        <end position="137"/>
    </location>
</feature>
<organism evidence="10 11">
    <name type="scientific">Pasteurella bettyae CCUG 2042</name>
    <dbReference type="NCBI Taxonomy" id="1095749"/>
    <lineage>
        <taxon>Bacteria</taxon>
        <taxon>Pseudomonadati</taxon>
        <taxon>Pseudomonadota</taxon>
        <taxon>Gammaproteobacteria</taxon>
        <taxon>Pasteurellales</taxon>
        <taxon>Pasteurellaceae</taxon>
        <taxon>Pasteurella</taxon>
    </lineage>
</organism>
<sequence length="246" mass="28521">MLDKAKIKQCFSQAMANYDQNAQAQQQINAHLVQLLATSSFSKVLEVGCGTGDLTRRMAQQHHISHWTLNDLCDSRSYFDFLPSNQWEFCQGDIEQQDFEQSFDLIISASVVQWLKDKEGFLQRCQQWLKPKGLLLFSSFLSDNLPEIQKITGVHLNYPTASQWQQWLAPYFDCLKWQQGSIKLHFPHPINVLQHLKNTGVTATSQKGWTKGKLQRFCQQYSHQFQEPQGVTLTYSPFYALVRRTK</sequence>
<dbReference type="PANTHER" id="PTHR43861:SF1">
    <property type="entry name" value="TRANS-ACONITATE 2-METHYLTRANSFERASE"/>
    <property type="match status" value="1"/>
</dbReference>
<proteinExistence type="inferred from homology"/>
<dbReference type="PANTHER" id="PTHR43861">
    <property type="entry name" value="TRANS-ACONITATE 2-METHYLTRANSFERASE-RELATED"/>
    <property type="match status" value="1"/>
</dbReference>
<dbReference type="eggNOG" id="COG0500">
    <property type="taxonomic scope" value="Bacteria"/>
</dbReference>
<dbReference type="HAMAP" id="MF_00835">
    <property type="entry name" value="BioC"/>
    <property type="match status" value="1"/>
</dbReference>
<dbReference type="SUPFAM" id="SSF53335">
    <property type="entry name" value="S-adenosyl-L-methionine-dependent methyltransferases"/>
    <property type="match status" value="1"/>
</dbReference>
<dbReference type="NCBIfam" id="TIGR02072">
    <property type="entry name" value="BioC"/>
    <property type="match status" value="1"/>
</dbReference>
<comment type="pathway">
    <text evidence="2 8">Cofactor biosynthesis; biotin biosynthesis.</text>
</comment>
<dbReference type="InterPro" id="IPR029063">
    <property type="entry name" value="SAM-dependent_MTases_sf"/>
</dbReference>
<dbReference type="GO" id="GO:0032259">
    <property type="term" value="P:methylation"/>
    <property type="evidence" value="ECO:0007669"/>
    <property type="project" value="UniProtKB-KW"/>
</dbReference>
<comment type="catalytic activity">
    <reaction evidence="1 8">
        <text>malonyl-[ACP] + S-adenosyl-L-methionine = malonyl-[ACP] methyl ester + S-adenosyl-L-homocysteine</text>
        <dbReference type="Rhea" id="RHEA:17105"/>
        <dbReference type="Rhea" id="RHEA-COMP:9623"/>
        <dbReference type="Rhea" id="RHEA-COMP:9954"/>
        <dbReference type="ChEBI" id="CHEBI:57856"/>
        <dbReference type="ChEBI" id="CHEBI:59789"/>
        <dbReference type="ChEBI" id="CHEBI:78449"/>
        <dbReference type="ChEBI" id="CHEBI:78845"/>
        <dbReference type="EC" id="2.1.1.197"/>
    </reaction>
</comment>
<dbReference type="OrthoDB" id="9760689at2"/>
<evidence type="ECO:0000256" key="6">
    <source>
        <dbReference type="ARBA" id="ARBA00022691"/>
    </source>
</evidence>
<dbReference type="Gene3D" id="3.40.50.150">
    <property type="entry name" value="Vaccinia Virus protein VP39"/>
    <property type="match status" value="1"/>
</dbReference>
<protein>
    <recommendedName>
        <fullName evidence="3 8">Malonyl-[acyl-carrier protein] O-methyltransferase</fullName>
        <shortName evidence="8">Malonyl-ACP O-methyltransferase</shortName>
        <ecNumber evidence="3 8">2.1.1.197</ecNumber>
    </recommendedName>
    <alternativeName>
        <fullName evidence="8">Biotin synthesis protein BioC</fullName>
    </alternativeName>
</protein>
<evidence type="ECO:0000256" key="2">
    <source>
        <dbReference type="ARBA" id="ARBA00004746"/>
    </source>
</evidence>
<keyword evidence="11" id="KW-1185">Reference proteome</keyword>
<dbReference type="EC" id="2.1.1.197" evidence="3 8"/>
<dbReference type="EMBL" id="AJSX01000010">
    <property type="protein sequence ID" value="EIJ71078.1"/>
    <property type="molecule type" value="Genomic_DNA"/>
</dbReference>
<dbReference type="Proteomes" id="UP000006457">
    <property type="component" value="Unassembled WGS sequence"/>
</dbReference>
<dbReference type="GO" id="GO:0010340">
    <property type="term" value="F:carboxyl-O-methyltransferase activity"/>
    <property type="evidence" value="ECO:0007669"/>
    <property type="project" value="UniProtKB-UniRule"/>
</dbReference>
<comment type="function">
    <text evidence="8">Converts the free carboxyl group of a malonyl-thioester to its methyl ester by transfer of a methyl group from S-adenosyl-L-methionine (SAM). It allows to synthesize pimeloyl-ACP via the fatty acid synthetic pathway.</text>
</comment>
<comment type="caution">
    <text evidence="10">The sequence shown here is derived from an EMBL/GenBank/DDBJ whole genome shotgun (WGS) entry which is preliminary data.</text>
</comment>
<dbReference type="InterPro" id="IPR011814">
    <property type="entry name" value="BioC"/>
</dbReference>
<dbReference type="AlphaFoldDB" id="I3DH85"/>
<gene>
    <name evidence="8 10" type="primary">bioC</name>
    <name evidence="10" type="ORF">HMPREF1052_1840</name>
</gene>
<evidence type="ECO:0000313" key="10">
    <source>
        <dbReference type="EMBL" id="EIJ71078.1"/>
    </source>
</evidence>
<dbReference type="Pfam" id="PF08241">
    <property type="entry name" value="Methyltransf_11"/>
    <property type="match status" value="1"/>
</dbReference>
<evidence type="ECO:0000256" key="8">
    <source>
        <dbReference type="HAMAP-Rule" id="MF_00835"/>
    </source>
</evidence>
<evidence type="ECO:0000313" key="11">
    <source>
        <dbReference type="Proteomes" id="UP000006457"/>
    </source>
</evidence>
<evidence type="ECO:0000259" key="9">
    <source>
        <dbReference type="Pfam" id="PF08241"/>
    </source>
</evidence>
<evidence type="ECO:0000256" key="4">
    <source>
        <dbReference type="ARBA" id="ARBA00022603"/>
    </source>
</evidence>
<keyword evidence="5 8" id="KW-0808">Transferase</keyword>
<dbReference type="UniPathway" id="UPA00078"/>
<keyword evidence="6 8" id="KW-0949">S-adenosyl-L-methionine</keyword>
<dbReference type="PATRIC" id="fig|1095749.3.peg.566"/>
<evidence type="ECO:0000256" key="1">
    <source>
        <dbReference type="ARBA" id="ARBA00000852"/>
    </source>
</evidence>
<dbReference type="GO" id="GO:0009102">
    <property type="term" value="P:biotin biosynthetic process"/>
    <property type="evidence" value="ECO:0007669"/>
    <property type="project" value="UniProtKB-UniRule"/>
</dbReference>
<dbReference type="GO" id="GO:0008757">
    <property type="term" value="F:S-adenosylmethionine-dependent methyltransferase activity"/>
    <property type="evidence" value="ECO:0007669"/>
    <property type="project" value="InterPro"/>
</dbReference>
<dbReference type="InterPro" id="IPR013216">
    <property type="entry name" value="Methyltransf_11"/>
</dbReference>
<evidence type="ECO:0000256" key="7">
    <source>
        <dbReference type="ARBA" id="ARBA00022756"/>
    </source>
</evidence>
<keyword evidence="7 8" id="KW-0093">Biotin biosynthesis</keyword>
<evidence type="ECO:0000256" key="5">
    <source>
        <dbReference type="ARBA" id="ARBA00022679"/>
    </source>
</evidence>